<proteinExistence type="inferred from homology"/>
<comment type="similarity">
    <text evidence="1 2">Belongs to the polyphosphate kinase 1 (PPK1) family.</text>
</comment>
<feature type="binding site" evidence="1">
    <location>
        <position position="418"/>
    </location>
    <ligand>
        <name>Mg(2+)</name>
        <dbReference type="ChEBI" id="CHEBI:18420"/>
    </ligand>
</feature>
<dbReference type="GO" id="GO:0008976">
    <property type="term" value="F:polyphosphate kinase activity"/>
    <property type="evidence" value="ECO:0007669"/>
    <property type="project" value="UniProtKB-UniRule"/>
</dbReference>
<dbReference type="HAMAP" id="MF_00347">
    <property type="entry name" value="Polyphosphate_kinase"/>
    <property type="match status" value="1"/>
</dbReference>
<keyword evidence="1" id="KW-0067">ATP-binding</keyword>
<dbReference type="SUPFAM" id="SSF140356">
    <property type="entry name" value="PPK N-terminal domain-like"/>
    <property type="match status" value="1"/>
</dbReference>
<dbReference type="GO" id="GO:0009358">
    <property type="term" value="C:polyphosphate kinase complex"/>
    <property type="evidence" value="ECO:0007669"/>
    <property type="project" value="InterPro"/>
</dbReference>
<dbReference type="Proteomes" id="UP000067444">
    <property type="component" value="Chromosome"/>
</dbReference>
<dbReference type="OrthoDB" id="9761456at2"/>
<accession>A0A0K0Y719</accession>
<dbReference type="RefSeq" id="WP_049835032.1">
    <property type="nucleotide sequence ID" value="NZ_CP012160.1"/>
</dbReference>
<keyword evidence="4" id="KW-1185">Reference proteome</keyword>
<organism evidence="3 4">
    <name type="scientific">Octadecabacter temperatus</name>
    <dbReference type="NCBI Taxonomy" id="1458307"/>
    <lineage>
        <taxon>Bacteria</taxon>
        <taxon>Pseudomonadati</taxon>
        <taxon>Pseudomonadota</taxon>
        <taxon>Alphaproteobacteria</taxon>
        <taxon>Rhodobacterales</taxon>
        <taxon>Roseobacteraceae</taxon>
        <taxon>Octadecabacter</taxon>
    </lineage>
</organism>
<feature type="active site" description="Phosphohistidine intermediate" evidence="1">
    <location>
        <position position="448"/>
    </location>
</feature>
<dbReference type="EMBL" id="CP012160">
    <property type="protein sequence ID" value="AKS46753.1"/>
    <property type="molecule type" value="Genomic_DNA"/>
</dbReference>
<dbReference type="PANTHER" id="PTHR30218">
    <property type="entry name" value="POLYPHOSPHATE KINASE"/>
    <property type="match status" value="1"/>
</dbReference>
<evidence type="ECO:0000256" key="1">
    <source>
        <dbReference type="HAMAP-Rule" id="MF_00347"/>
    </source>
</evidence>
<evidence type="ECO:0000313" key="3">
    <source>
        <dbReference type="EMBL" id="AKS46753.1"/>
    </source>
</evidence>
<feature type="binding site" evidence="1">
    <location>
        <position position="577"/>
    </location>
    <ligand>
        <name>ATP</name>
        <dbReference type="ChEBI" id="CHEBI:30616"/>
    </ligand>
</feature>
<dbReference type="PANTHER" id="PTHR30218:SF0">
    <property type="entry name" value="POLYPHOSPHATE KINASE"/>
    <property type="match status" value="1"/>
</dbReference>
<reference evidence="3 4" key="1">
    <citation type="journal article" date="2015" name="Genome Announc.">
        <title>Closed Genome Sequence of Octadecabacter temperatus SB1, the First Mesophilic Species of the Genus Octadecabacter.</title>
        <authorList>
            <person name="Voget S."/>
            <person name="Billerbeck S."/>
            <person name="Simon M."/>
            <person name="Daniel R."/>
        </authorList>
    </citation>
    <scope>NUCLEOTIDE SEQUENCE [LARGE SCALE GENOMIC DNA]</scope>
    <source>
        <strain evidence="3 4">SB1</strain>
    </source>
</reference>
<dbReference type="InterPro" id="IPR025200">
    <property type="entry name" value="PPK_C_dom2"/>
</dbReference>
<comment type="function">
    <text evidence="1 2">Catalyzes the reversible transfer of the terminal phosphate of ATP to form a long-chain polyphosphate (polyP).</text>
</comment>
<keyword evidence="1" id="KW-0547">Nucleotide-binding</keyword>
<dbReference type="PATRIC" id="fig|1458307.3.peg.2234"/>
<feature type="binding site" evidence="1">
    <location>
        <position position="481"/>
    </location>
    <ligand>
        <name>ATP</name>
        <dbReference type="ChEBI" id="CHEBI:30616"/>
    </ligand>
</feature>
<dbReference type="CDD" id="cd09168">
    <property type="entry name" value="PLDc_PaPPK1_C2_like"/>
    <property type="match status" value="1"/>
</dbReference>
<comment type="cofactor">
    <cofactor evidence="1">
        <name>Mg(2+)</name>
        <dbReference type="ChEBI" id="CHEBI:18420"/>
    </cofactor>
</comment>
<feature type="binding site" evidence="1">
    <location>
        <position position="65"/>
    </location>
    <ligand>
        <name>ATP</name>
        <dbReference type="ChEBI" id="CHEBI:30616"/>
    </ligand>
</feature>
<dbReference type="InterPro" id="IPR036830">
    <property type="entry name" value="PP_kinase_middle_dom_sf"/>
</dbReference>
<feature type="binding site" evidence="1">
    <location>
        <position position="605"/>
    </location>
    <ligand>
        <name>ATP</name>
        <dbReference type="ChEBI" id="CHEBI:30616"/>
    </ligand>
</feature>
<dbReference type="InterPro" id="IPR003414">
    <property type="entry name" value="PP_kinase"/>
</dbReference>
<dbReference type="Pfam" id="PF13089">
    <property type="entry name" value="PP_kinase_N"/>
    <property type="match status" value="1"/>
</dbReference>
<keyword evidence="1 3" id="KW-0418">Kinase</keyword>
<dbReference type="Pfam" id="PF13090">
    <property type="entry name" value="PP_kinase_C"/>
    <property type="match status" value="1"/>
</dbReference>
<dbReference type="STRING" id="1458307.OSB_22160"/>
<dbReference type="GO" id="GO:0046872">
    <property type="term" value="F:metal ion binding"/>
    <property type="evidence" value="ECO:0007669"/>
    <property type="project" value="UniProtKB-KW"/>
</dbReference>
<dbReference type="Pfam" id="PF17941">
    <property type="entry name" value="PP_kinase_C_1"/>
    <property type="match status" value="1"/>
</dbReference>
<dbReference type="PIRSF" id="PIRSF015589">
    <property type="entry name" value="PP_kinase"/>
    <property type="match status" value="1"/>
</dbReference>
<dbReference type="InterPro" id="IPR036832">
    <property type="entry name" value="PPK_N_dom_sf"/>
</dbReference>
<evidence type="ECO:0000313" key="4">
    <source>
        <dbReference type="Proteomes" id="UP000067444"/>
    </source>
</evidence>
<protein>
    <recommendedName>
        <fullName evidence="1 2">Polyphosphate kinase</fullName>
        <ecNumber evidence="1 2">2.7.4.1</ecNumber>
    </recommendedName>
    <alternativeName>
        <fullName evidence="1">ATP-polyphosphate phosphotransferase</fullName>
    </alternativeName>
    <alternativeName>
        <fullName evidence="1">Polyphosphoric acid kinase</fullName>
    </alternativeName>
</protein>
<dbReference type="InterPro" id="IPR024953">
    <property type="entry name" value="PP_kinase_middle"/>
</dbReference>
<dbReference type="NCBIfam" id="NF003919">
    <property type="entry name" value="PRK05443.1-4"/>
    <property type="match status" value="1"/>
</dbReference>
<dbReference type="KEGG" id="otm:OSB_22160"/>
<dbReference type="GO" id="GO:0005524">
    <property type="term" value="F:ATP binding"/>
    <property type="evidence" value="ECO:0007669"/>
    <property type="project" value="UniProtKB-KW"/>
</dbReference>
<gene>
    <name evidence="1 3" type="primary">ppk</name>
    <name evidence="3" type="ORF">OSB_22160</name>
</gene>
<dbReference type="AlphaFoldDB" id="A0A0K0Y719"/>
<dbReference type="Gene3D" id="3.30.870.10">
    <property type="entry name" value="Endonuclease Chain A"/>
    <property type="match status" value="2"/>
</dbReference>
<dbReference type="EC" id="2.7.4.1" evidence="1 2"/>
<keyword evidence="1 2" id="KW-0808">Transferase</keyword>
<evidence type="ECO:0000256" key="2">
    <source>
        <dbReference type="RuleBase" id="RU003800"/>
    </source>
</evidence>
<dbReference type="NCBIfam" id="NF003918">
    <property type="entry name" value="PRK05443.1-2"/>
    <property type="match status" value="1"/>
</dbReference>
<dbReference type="Pfam" id="PF02503">
    <property type="entry name" value="PP_kinase"/>
    <property type="match status" value="1"/>
</dbReference>
<sequence length="722" mass="80963">MTKADFLKADFPEAQVVDGDMNGPSRFFNRELSWLGFNWRVLEEAENPRVPLLERVRFLSISATNLDEFYTVRVAGLRELAHNGNTAPSMDGLTAEEQLALIDENTRSLLARQQKVFTDLHAEMVRENISILKREDLSDDDRTHLKDVFFQQVFPVLSPLAIDPAHPFPFLPNEGFALALELERRKDKRALRALLPVPAQIDRYIACPSEDGHRFLPLEELLMDNLDGLFPGYKVKGSCAFRILRDSDLEVEDEAEDLVREFEVALKRRRRGEVVSMRVSAGAPKALRSLIMGELHVSEDEVVEIDGVIGMADINELVLDARPDLLWPPFAPRVPERVQDHDGDMFAAIRKKDMLLHHPYETFDMVVRFLKQAARDPDVVAIKQTLYRTSKKSPIVEALCEAAEDGKSVTALVELKARFDEAANIRQSRRLERAGAHVVYGFLDLKTHAKISTVVRREGDKLVTYTHYGTGNYHPITARIYTDLSFFTCDAALGRDATKVFNYLSGYVQPDDLENLAISPLTLKPRLLELIAAEAEHARAGKPAEIWAKMNSLIESDVIDALYAASQAGVKINLVIRGICGLRPGIKGLSDNIRVKSIVGRFLEHSRIVCFGNGHGLPAKKSRVFFSSADWMSRNLNRRVETLVEVNNNTVKAQIVSQIMAANLADVAQSWIMEPDGGFVRAYVEEGTFAFNCHRFFMENPSLSGRGTAGASDVPQLTHTED</sequence>
<dbReference type="Gene3D" id="1.20.58.310">
    <property type="entry name" value="Polyphosphate kinase N-terminal domain"/>
    <property type="match status" value="1"/>
</dbReference>
<dbReference type="SUPFAM" id="SSF56024">
    <property type="entry name" value="Phospholipase D/nuclease"/>
    <property type="match status" value="2"/>
</dbReference>
<dbReference type="NCBIfam" id="NF003917">
    <property type="entry name" value="PRK05443.1-1"/>
    <property type="match status" value="1"/>
</dbReference>
<dbReference type="CDD" id="cd09165">
    <property type="entry name" value="PLDc_PaPPK1_C1_like"/>
    <property type="match status" value="1"/>
</dbReference>
<keyword evidence="1" id="KW-0460">Magnesium</keyword>
<dbReference type="InterPro" id="IPR025198">
    <property type="entry name" value="PPK_N_dom"/>
</dbReference>
<dbReference type="NCBIfam" id="NF003921">
    <property type="entry name" value="PRK05443.2-2"/>
    <property type="match status" value="1"/>
</dbReference>
<name>A0A0K0Y719_9RHOB</name>
<dbReference type="SUPFAM" id="SSF143724">
    <property type="entry name" value="PHP14-like"/>
    <property type="match status" value="1"/>
</dbReference>
<keyword evidence="1" id="KW-0479">Metal-binding</keyword>
<feature type="binding site" evidence="1">
    <location>
        <position position="388"/>
    </location>
    <ligand>
        <name>Mg(2+)</name>
        <dbReference type="ChEBI" id="CHEBI:18420"/>
    </ligand>
</feature>
<dbReference type="NCBIfam" id="TIGR03705">
    <property type="entry name" value="poly_P_kin"/>
    <property type="match status" value="1"/>
</dbReference>
<dbReference type="InterPro" id="IPR041108">
    <property type="entry name" value="PP_kinase_C_1"/>
</dbReference>
<comment type="catalytic activity">
    <reaction evidence="1 2">
        <text>[phosphate](n) + ATP = [phosphate](n+1) + ADP</text>
        <dbReference type="Rhea" id="RHEA:19573"/>
        <dbReference type="Rhea" id="RHEA-COMP:9859"/>
        <dbReference type="Rhea" id="RHEA-COMP:14280"/>
        <dbReference type="ChEBI" id="CHEBI:16838"/>
        <dbReference type="ChEBI" id="CHEBI:30616"/>
        <dbReference type="ChEBI" id="CHEBI:456216"/>
        <dbReference type="EC" id="2.7.4.1"/>
    </reaction>
</comment>
<dbReference type="Gene3D" id="3.30.1840.10">
    <property type="entry name" value="Polyphosphate kinase middle domain"/>
    <property type="match status" value="1"/>
</dbReference>
<keyword evidence="1 2" id="KW-0597">Phosphoprotein</keyword>
<dbReference type="GO" id="GO:0006799">
    <property type="term" value="P:polyphosphate biosynthetic process"/>
    <property type="evidence" value="ECO:0007669"/>
    <property type="project" value="UniProtKB-UniRule"/>
</dbReference>
<comment type="PTM">
    <text evidence="1 2">An intermediate of this reaction is the autophosphorylated ppk in which a phosphate is covalently linked to a histidine residue through a N-P bond.</text>
</comment>